<evidence type="ECO:0000256" key="1">
    <source>
        <dbReference type="SAM" id="MobiDB-lite"/>
    </source>
</evidence>
<feature type="compositionally biased region" description="Basic residues" evidence="1">
    <location>
        <begin position="498"/>
        <end position="509"/>
    </location>
</feature>
<evidence type="ECO:0000313" key="3">
    <source>
        <dbReference type="Proteomes" id="UP001218188"/>
    </source>
</evidence>
<accession>A0AAD6WUK9</accession>
<proteinExistence type="predicted"/>
<comment type="caution">
    <text evidence="2">The sequence shown here is derived from an EMBL/GenBank/DDBJ whole genome shotgun (WGS) entry which is preliminary data.</text>
</comment>
<gene>
    <name evidence="2" type="ORF">C8F04DRAFT_1268766</name>
</gene>
<organism evidence="2 3">
    <name type="scientific">Mycena alexandri</name>
    <dbReference type="NCBI Taxonomy" id="1745969"/>
    <lineage>
        <taxon>Eukaryota</taxon>
        <taxon>Fungi</taxon>
        <taxon>Dikarya</taxon>
        <taxon>Basidiomycota</taxon>
        <taxon>Agaricomycotina</taxon>
        <taxon>Agaricomycetes</taxon>
        <taxon>Agaricomycetidae</taxon>
        <taxon>Agaricales</taxon>
        <taxon>Marasmiineae</taxon>
        <taxon>Mycenaceae</taxon>
        <taxon>Mycena</taxon>
    </lineage>
</organism>
<feature type="compositionally biased region" description="Basic and acidic residues" evidence="1">
    <location>
        <begin position="14"/>
        <end position="23"/>
    </location>
</feature>
<feature type="region of interest" description="Disordered" evidence="1">
    <location>
        <begin position="1"/>
        <end position="23"/>
    </location>
</feature>
<protein>
    <submittedName>
        <fullName evidence="2">Uncharacterized protein</fullName>
    </submittedName>
</protein>
<dbReference type="AlphaFoldDB" id="A0AAD6WUK9"/>
<feature type="compositionally biased region" description="Pro residues" evidence="1">
    <location>
        <begin position="1"/>
        <end position="10"/>
    </location>
</feature>
<evidence type="ECO:0000313" key="2">
    <source>
        <dbReference type="EMBL" id="KAJ7025912.1"/>
    </source>
</evidence>
<feature type="region of interest" description="Disordered" evidence="1">
    <location>
        <begin position="469"/>
        <end position="509"/>
    </location>
</feature>
<reference evidence="2" key="1">
    <citation type="submission" date="2023-03" db="EMBL/GenBank/DDBJ databases">
        <title>Massive genome expansion in bonnet fungi (Mycena s.s.) driven by repeated elements and novel gene families across ecological guilds.</title>
        <authorList>
            <consortium name="Lawrence Berkeley National Laboratory"/>
            <person name="Harder C.B."/>
            <person name="Miyauchi S."/>
            <person name="Viragh M."/>
            <person name="Kuo A."/>
            <person name="Thoen E."/>
            <person name="Andreopoulos B."/>
            <person name="Lu D."/>
            <person name="Skrede I."/>
            <person name="Drula E."/>
            <person name="Henrissat B."/>
            <person name="Morin E."/>
            <person name="Kohler A."/>
            <person name="Barry K."/>
            <person name="LaButti K."/>
            <person name="Morin E."/>
            <person name="Salamov A."/>
            <person name="Lipzen A."/>
            <person name="Mereny Z."/>
            <person name="Hegedus B."/>
            <person name="Baldrian P."/>
            <person name="Stursova M."/>
            <person name="Weitz H."/>
            <person name="Taylor A."/>
            <person name="Grigoriev I.V."/>
            <person name="Nagy L.G."/>
            <person name="Martin F."/>
            <person name="Kauserud H."/>
        </authorList>
    </citation>
    <scope>NUCLEOTIDE SEQUENCE</scope>
    <source>
        <strain evidence="2">CBHHK200</strain>
    </source>
</reference>
<sequence>MTNLSPPYPGRDPGLWRRGEEEHGRGRAVLRSLPSATVALLQQRPIRSPDPAHPPASHTSRAHPPAVSIHLALHVPLPIHPACPPRAYAAHGRLALVPRTSPRPPCAYAAHTAHIHADAYAAHVPLAPMPCRHTHLRRTRPPRTYAVYVPLARPPRTSQLHLRARPPHTYAAHVRLVRARRTLPHVPSHVHPAHSPLHVRAQPPRAYAAPGPLVCLPRTSAFAYSPLRLRAPPPRAYAVHSRLVRPPRTRPPRGSTAPTSTAHVHWMWRAHPPPRMSASTHLAPRADASTLASPMRTDHAHIPRTRPRVFRLIACPPPVRIPSPFRCAPIDLVTPHASTSQIRCTQTPQGSTSRLDLAHAPRGSRREHWLRAYAERSTSAIDLGCTPRGSSEGRASAYTMRVDLAQMLRAFTSRPIAGKTTLAFIFLQHPSAVRVHPTHTPRTSTSSLHRSRSLRTHAVHIDSTYTAHVDSVPTPRTSTPRTHLTHPPRTSTSLAHQPHPHAARIHLTH</sequence>
<dbReference type="EMBL" id="JARJCM010000147">
    <property type="protein sequence ID" value="KAJ7025912.1"/>
    <property type="molecule type" value="Genomic_DNA"/>
</dbReference>
<feature type="compositionally biased region" description="Low complexity" evidence="1">
    <location>
        <begin position="473"/>
        <end position="493"/>
    </location>
</feature>
<keyword evidence="3" id="KW-1185">Reference proteome</keyword>
<dbReference type="Proteomes" id="UP001218188">
    <property type="component" value="Unassembled WGS sequence"/>
</dbReference>
<name>A0AAD6WUK9_9AGAR</name>